<name>A0AAW2S5L8_SESRA</name>
<protein>
    <recommendedName>
        <fullName evidence="2">RNase H type-1 domain-containing protein</fullName>
    </recommendedName>
</protein>
<proteinExistence type="predicted"/>
<reference evidence="1" key="1">
    <citation type="submission" date="2020-06" db="EMBL/GenBank/DDBJ databases">
        <authorList>
            <person name="Li T."/>
            <person name="Hu X."/>
            <person name="Zhang T."/>
            <person name="Song X."/>
            <person name="Zhang H."/>
            <person name="Dai N."/>
            <person name="Sheng W."/>
            <person name="Hou X."/>
            <person name="Wei L."/>
        </authorList>
    </citation>
    <scope>NUCLEOTIDE SEQUENCE</scope>
    <source>
        <strain evidence="1">G02</strain>
        <tissue evidence="1">Leaf</tissue>
    </source>
</reference>
<accession>A0AAW2S5L8</accession>
<evidence type="ECO:0008006" key="2">
    <source>
        <dbReference type="Google" id="ProtNLM"/>
    </source>
</evidence>
<gene>
    <name evidence="1" type="ORF">Sradi_2663800</name>
</gene>
<dbReference type="EMBL" id="JACGWJ010000011">
    <property type="protein sequence ID" value="KAL0387820.1"/>
    <property type="molecule type" value="Genomic_DNA"/>
</dbReference>
<evidence type="ECO:0000313" key="1">
    <source>
        <dbReference type="EMBL" id="KAL0387820.1"/>
    </source>
</evidence>
<dbReference type="AlphaFoldDB" id="A0AAW2S5L8"/>
<comment type="caution">
    <text evidence="1">The sequence shown here is derived from an EMBL/GenBank/DDBJ whole genome shotgun (WGS) entry which is preliminary data.</text>
</comment>
<organism evidence="1">
    <name type="scientific">Sesamum radiatum</name>
    <name type="common">Black benniseed</name>
    <dbReference type="NCBI Taxonomy" id="300843"/>
    <lineage>
        <taxon>Eukaryota</taxon>
        <taxon>Viridiplantae</taxon>
        <taxon>Streptophyta</taxon>
        <taxon>Embryophyta</taxon>
        <taxon>Tracheophyta</taxon>
        <taxon>Spermatophyta</taxon>
        <taxon>Magnoliopsida</taxon>
        <taxon>eudicotyledons</taxon>
        <taxon>Gunneridae</taxon>
        <taxon>Pentapetalae</taxon>
        <taxon>asterids</taxon>
        <taxon>lamiids</taxon>
        <taxon>Lamiales</taxon>
        <taxon>Pedaliaceae</taxon>
        <taxon>Sesamum</taxon>
    </lineage>
</organism>
<sequence>MSGIHLENKHELYLGLPAMAFRLKKALFVALKHRIWRRIHGWHEKNSFSSREALLAKQLLRHHSRPNSLVGRVLKAKYFPRSHLFAAQLGSRPSYTWRSMLVALPLLRSACRWCIGSGHLVRFWQDPWLPRGHSFRVITPPPHGLQLWVIDFARSYLSAFISQRTGMPAYSSWHPPTTECIKVKFDRAILDGGLALGFGVVAQNAVGMVLAWMSLRFDRGGPAKVAEAYAATKAVRLALRQHWHQVIIEG</sequence>
<reference evidence="1" key="2">
    <citation type="journal article" date="2024" name="Plant">
        <title>Genomic evolution and insights into agronomic trait innovations of Sesamum species.</title>
        <authorList>
            <person name="Miao H."/>
            <person name="Wang L."/>
            <person name="Qu L."/>
            <person name="Liu H."/>
            <person name="Sun Y."/>
            <person name="Le M."/>
            <person name="Wang Q."/>
            <person name="Wei S."/>
            <person name="Zheng Y."/>
            <person name="Lin W."/>
            <person name="Duan Y."/>
            <person name="Cao H."/>
            <person name="Xiong S."/>
            <person name="Wang X."/>
            <person name="Wei L."/>
            <person name="Li C."/>
            <person name="Ma Q."/>
            <person name="Ju M."/>
            <person name="Zhao R."/>
            <person name="Li G."/>
            <person name="Mu C."/>
            <person name="Tian Q."/>
            <person name="Mei H."/>
            <person name="Zhang T."/>
            <person name="Gao T."/>
            <person name="Zhang H."/>
        </authorList>
    </citation>
    <scope>NUCLEOTIDE SEQUENCE</scope>
    <source>
        <strain evidence="1">G02</strain>
    </source>
</reference>